<dbReference type="GO" id="GO:0043531">
    <property type="term" value="F:ADP binding"/>
    <property type="evidence" value="ECO:0007669"/>
    <property type="project" value="InterPro"/>
</dbReference>
<dbReference type="Proteomes" id="UP001231189">
    <property type="component" value="Unassembled WGS sequence"/>
</dbReference>
<organism evidence="2 3">
    <name type="scientific">Lolium multiflorum</name>
    <name type="common">Italian ryegrass</name>
    <name type="synonym">Lolium perenne subsp. multiflorum</name>
    <dbReference type="NCBI Taxonomy" id="4521"/>
    <lineage>
        <taxon>Eukaryota</taxon>
        <taxon>Viridiplantae</taxon>
        <taxon>Streptophyta</taxon>
        <taxon>Embryophyta</taxon>
        <taxon>Tracheophyta</taxon>
        <taxon>Spermatophyta</taxon>
        <taxon>Magnoliopsida</taxon>
        <taxon>Liliopsida</taxon>
        <taxon>Poales</taxon>
        <taxon>Poaceae</taxon>
        <taxon>BOP clade</taxon>
        <taxon>Pooideae</taxon>
        <taxon>Poodae</taxon>
        <taxon>Poeae</taxon>
        <taxon>Poeae Chloroplast Group 2 (Poeae type)</taxon>
        <taxon>Loliodinae</taxon>
        <taxon>Loliinae</taxon>
        <taxon>Lolium</taxon>
    </lineage>
</organism>
<dbReference type="PANTHER" id="PTHR19338:SF34">
    <property type="entry name" value="OS10G0370400 PROTEIN"/>
    <property type="match status" value="1"/>
</dbReference>
<evidence type="ECO:0000313" key="2">
    <source>
        <dbReference type="EMBL" id="KAK1632314.1"/>
    </source>
</evidence>
<dbReference type="Pfam" id="PF00931">
    <property type="entry name" value="NB-ARC"/>
    <property type="match status" value="1"/>
</dbReference>
<dbReference type="SUPFAM" id="SSF52540">
    <property type="entry name" value="P-loop containing nucleoside triphosphate hydrolases"/>
    <property type="match status" value="1"/>
</dbReference>
<keyword evidence="3" id="KW-1185">Reference proteome</keyword>
<reference evidence="2" key="1">
    <citation type="submission" date="2023-07" db="EMBL/GenBank/DDBJ databases">
        <title>A chromosome-level genome assembly of Lolium multiflorum.</title>
        <authorList>
            <person name="Chen Y."/>
            <person name="Copetti D."/>
            <person name="Kolliker R."/>
            <person name="Studer B."/>
        </authorList>
    </citation>
    <scope>NUCLEOTIDE SEQUENCE</scope>
    <source>
        <strain evidence="2">02402/16</strain>
        <tissue evidence="2">Leaf</tissue>
    </source>
</reference>
<dbReference type="InterPro" id="IPR027417">
    <property type="entry name" value="P-loop_NTPase"/>
</dbReference>
<protein>
    <recommendedName>
        <fullName evidence="1">NB-ARC domain-containing protein</fullName>
    </recommendedName>
</protein>
<evidence type="ECO:0000313" key="3">
    <source>
        <dbReference type="Proteomes" id="UP001231189"/>
    </source>
</evidence>
<gene>
    <name evidence="2" type="ORF">QYE76_006629</name>
</gene>
<comment type="caution">
    <text evidence="2">The sequence shown here is derived from an EMBL/GenBank/DDBJ whole genome shotgun (WGS) entry which is preliminary data.</text>
</comment>
<dbReference type="Gene3D" id="3.40.50.300">
    <property type="entry name" value="P-loop containing nucleotide triphosphate hydrolases"/>
    <property type="match status" value="1"/>
</dbReference>
<name>A0AAD8W3H8_LOLMU</name>
<evidence type="ECO:0000259" key="1">
    <source>
        <dbReference type="Pfam" id="PF00931"/>
    </source>
</evidence>
<dbReference type="PANTHER" id="PTHR19338">
    <property type="entry name" value="TRANSLOCASE OF INNER MITOCHONDRIAL MEMBRANE 13 HOMOLOG"/>
    <property type="match status" value="1"/>
</dbReference>
<feature type="domain" description="NB-ARC" evidence="1">
    <location>
        <begin position="219"/>
        <end position="302"/>
    </location>
</feature>
<dbReference type="InterPro" id="IPR002182">
    <property type="entry name" value="NB-ARC"/>
</dbReference>
<dbReference type="AlphaFoldDB" id="A0AAD8W3H8"/>
<proteinExistence type="predicted"/>
<dbReference type="EMBL" id="JAUUTY010000005">
    <property type="protein sequence ID" value="KAK1632314.1"/>
    <property type="molecule type" value="Genomic_DNA"/>
</dbReference>
<sequence>MAEAAAIAAGASVIKAGSAIILGNLTENKNHRRALVNNMDWIKREMEMLLVEAGVGDGLNEEKSYGGQVWHIWAQTVRELAYEVEDCLVSYKDRVTCRSDAPWYRRMLHLATTLPLRNRLGRRLAKFKERANEIIQQRIIHVPSSPGANSSPATSIPKITYTKPDKLEGIGKPKKELLELLDLKALMVQREIVQAAAVQPEMFQVVEQEILEVAEGQPNKLKVVSVVGFAGLGKTTLANAVFDSPDIIRMFPRRAWVEASTHGNTRDLLMDIIEQFKLLPIGPYSTHSPDILAKHINRCLQDGSR</sequence>
<accession>A0AAD8W3H8</accession>